<dbReference type="KEGG" id="snh:120036696"/>
<accession>A0A8U0QBW3</accession>
<dbReference type="PANTHER" id="PTHR13285:SF21">
    <property type="entry name" value="HEDGEHOG ACYLTRANSFERASE-LIKE, B"/>
    <property type="match status" value="1"/>
</dbReference>
<evidence type="ECO:0000313" key="3">
    <source>
        <dbReference type="RefSeq" id="XP_038839014.1"/>
    </source>
</evidence>
<dbReference type="GO" id="GO:0005783">
    <property type="term" value="C:endoplasmic reticulum"/>
    <property type="evidence" value="ECO:0007669"/>
    <property type="project" value="TreeGrafter"/>
</dbReference>
<name>A0A8U0QBW3_SALNM</name>
<gene>
    <name evidence="3" type="primary">LOC120036696</name>
</gene>
<proteinExistence type="predicted"/>
<reference evidence="3" key="1">
    <citation type="submission" date="2025-08" db="UniProtKB">
        <authorList>
            <consortium name="RefSeq"/>
        </authorList>
    </citation>
    <scope>IDENTIFICATION</scope>
    <source>
        <tissue evidence="3">White muscle</tissue>
    </source>
</reference>
<organism evidence="2 3">
    <name type="scientific">Salvelinus namaycush</name>
    <name type="common">Lake trout</name>
    <name type="synonym">Salmo namaycush</name>
    <dbReference type="NCBI Taxonomy" id="8040"/>
    <lineage>
        <taxon>Eukaryota</taxon>
        <taxon>Metazoa</taxon>
        <taxon>Chordata</taxon>
        <taxon>Craniata</taxon>
        <taxon>Vertebrata</taxon>
        <taxon>Euteleostomi</taxon>
        <taxon>Actinopterygii</taxon>
        <taxon>Neopterygii</taxon>
        <taxon>Teleostei</taxon>
        <taxon>Protacanthopterygii</taxon>
        <taxon>Salmoniformes</taxon>
        <taxon>Salmonidae</taxon>
        <taxon>Salmoninae</taxon>
        <taxon>Salvelinus</taxon>
    </lineage>
</organism>
<dbReference type="InterPro" id="IPR051085">
    <property type="entry name" value="MB_O-acyltransferase"/>
</dbReference>
<feature type="transmembrane region" description="Helical" evidence="1">
    <location>
        <begin position="116"/>
        <end position="137"/>
    </location>
</feature>
<keyword evidence="1" id="KW-0472">Membrane</keyword>
<sequence>MGIKAALPRYELYFYNTVVYLGLLWAASWIFDVSSANANRKTFKSSVTPGWYYFGRRMDTADFEWVMWFSTFRDHILFALSGHVIFAKICSMLAPQVDLHLQIYLGLSGSVWHRSLMYMCYGTLAVLVTMGWTYTTLILSHCVLLYSISLVKLRWLCFLAGLTTLSTFKMEPFISWQ</sequence>
<dbReference type="PANTHER" id="PTHR13285">
    <property type="entry name" value="ACYLTRANSFERASE"/>
    <property type="match status" value="1"/>
</dbReference>
<keyword evidence="2" id="KW-1185">Reference proteome</keyword>
<feature type="transmembrane region" description="Helical" evidence="1">
    <location>
        <begin position="12"/>
        <end position="31"/>
    </location>
</feature>
<keyword evidence="1" id="KW-0812">Transmembrane</keyword>
<dbReference type="RefSeq" id="XP_038839014.1">
    <property type="nucleotide sequence ID" value="XM_038983086.1"/>
</dbReference>
<keyword evidence="1" id="KW-1133">Transmembrane helix</keyword>
<evidence type="ECO:0000256" key="1">
    <source>
        <dbReference type="SAM" id="Phobius"/>
    </source>
</evidence>
<feature type="non-terminal residue" evidence="3">
    <location>
        <position position="177"/>
    </location>
</feature>
<protein>
    <submittedName>
        <fullName evidence="3">Protein-cysteine N-palmitoyltransferase HHAT-like protein</fullName>
    </submittedName>
</protein>
<dbReference type="GeneID" id="120036696"/>
<dbReference type="AlphaFoldDB" id="A0A8U0QBW3"/>
<dbReference type="GO" id="GO:0016746">
    <property type="term" value="F:acyltransferase activity"/>
    <property type="evidence" value="ECO:0007669"/>
    <property type="project" value="TreeGrafter"/>
</dbReference>
<evidence type="ECO:0000313" key="2">
    <source>
        <dbReference type="Proteomes" id="UP000808372"/>
    </source>
</evidence>
<dbReference type="Proteomes" id="UP000808372">
    <property type="component" value="Unplaced"/>
</dbReference>